<dbReference type="Proteomes" id="UP000092583">
    <property type="component" value="Unassembled WGS sequence"/>
</dbReference>
<feature type="transmembrane region" description="Helical" evidence="1">
    <location>
        <begin position="26"/>
        <end position="55"/>
    </location>
</feature>
<keyword evidence="1" id="KW-0812">Transmembrane</keyword>
<evidence type="ECO:0000313" key="3">
    <source>
        <dbReference type="Proteomes" id="UP000092583"/>
    </source>
</evidence>
<protein>
    <submittedName>
        <fullName evidence="2">Uncharacterized protein</fullName>
    </submittedName>
</protein>
<keyword evidence="1" id="KW-1133">Transmembrane helix</keyword>
<dbReference type="EMBL" id="KI669468">
    <property type="protein sequence ID" value="OCF54904.1"/>
    <property type="molecule type" value="Genomic_DNA"/>
</dbReference>
<gene>
    <name evidence="2" type="ORF">L486_07560</name>
</gene>
<dbReference type="AlphaFoldDB" id="A0A1B9IHP3"/>
<name>A0A1B9IHP3_9TREE</name>
<keyword evidence="1" id="KW-0472">Membrane</keyword>
<proteinExistence type="predicted"/>
<keyword evidence="3" id="KW-1185">Reference proteome</keyword>
<reference evidence="2 3" key="1">
    <citation type="submission" date="2013-07" db="EMBL/GenBank/DDBJ databases">
        <title>The Genome Sequence of Kwoniella mangroviensis CBS10435.</title>
        <authorList>
            <consortium name="The Broad Institute Genome Sequencing Platform"/>
            <person name="Cuomo C."/>
            <person name="Litvintseva A."/>
            <person name="Chen Y."/>
            <person name="Heitman J."/>
            <person name="Sun S."/>
            <person name="Springer D."/>
            <person name="Dromer F."/>
            <person name="Young S.K."/>
            <person name="Zeng Q."/>
            <person name="Gargeya S."/>
            <person name="Fitzgerald M."/>
            <person name="Abouelleil A."/>
            <person name="Alvarado L."/>
            <person name="Berlin A.M."/>
            <person name="Chapman S.B."/>
            <person name="Dewar J."/>
            <person name="Goldberg J."/>
            <person name="Griggs A."/>
            <person name="Gujja S."/>
            <person name="Hansen M."/>
            <person name="Howarth C."/>
            <person name="Imamovic A."/>
            <person name="Larimer J."/>
            <person name="McCowan C."/>
            <person name="Murphy C."/>
            <person name="Pearson M."/>
            <person name="Priest M."/>
            <person name="Roberts A."/>
            <person name="Saif S."/>
            <person name="Shea T."/>
            <person name="Sykes S."/>
            <person name="Wortman J."/>
            <person name="Nusbaum C."/>
            <person name="Birren B."/>
        </authorList>
    </citation>
    <scope>NUCLEOTIDE SEQUENCE [LARGE SCALE GENOMIC DNA]</scope>
    <source>
        <strain evidence="2 3">CBS 10435</strain>
    </source>
</reference>
<evidence type="ECO:0000313" key="2">
    <source>
        <dbReference type="EMBL" id="OCF54904.1"/>
    </source>
</evidence>
<organism evidence="2 3">
    <name type="scientific">Kwoniella mangroviensis CBS 10435</name>
    <dbReference type="NCBI Taxonomy" id="1331196"/>
    <lineage>
        <taxon>Eukaryota</taxon>
        <taxon>Fungi</taxon>
        <taxon>Dikarya</taxon>
        <taxon>Basidiomycota</taxon>
        <taxon>Agaricomycotina</taxon>
        <taxon>Tremellomycetes</taxon>
        <taxon>Tremellales</taxon>
        <taxon>Cryptococcaceae</taxon>
        <taxon>Kwoniella</taxon>
    </lineage>
</organism>
<evidence type="ECO:0000256" key="1">
    <source>
        <dbReference type="SAM" id="Phobius"/>
    </source>
</evidence>
<sequence length="56" mass="6028">MPKQQIEKKEKHRVKKLVKKWNDETMIILTAAGVGVATASLGISTLSLGVAVLALL</sequence>
<reference evidence="3" key="2">
    <citation type="submission" date="2013-12" db="EMBL/GenBank/DDBJ databases">
        <title>Evolution of pathogenesis and genome organization in the Tremellales.</title>
        <authorList>
            <person name="Cuomo C."/>
            <person name="Litvintseva A."/>
            <person name="Heitman J."/>
            <person name="Chen Y."/>
            <person name="Sun S."/>
            <person name="Springer D."/>
            <person name="Dromer F."/>
            <person name="Young S."/>
            <person name="Zeng Q."/>
            <person name="Chapman S."/>
            <person name="Gujja S."/>
            <person name="Saif S."/>
            <person name="Birren B."/>
        </authorList>
    </citation>
    <scope>NUCLEOTIDE SEQUENCE [LARGE SCALE GENOMIC DNA]</scope>
    <source>
        <strain evidence="3">CBS 10435</strain>
    </source>
</reference>
<accession>A0A1B9IHP3</accession>